<reference evidence="3 4" key="1">
    <citation type="submission" date="2018-06" db="EMBL/GenBank/DDBJ databases">
        <authorList>
            <consortium name="Pathogen Informatics"/>
            <person name="Doyle S."/>
        </authorList>
    </citation>
    <scope>NUCLEOTIDE SEQUENCE [LARGE SCALE GENOMIC DNA]</scope>
    <source>
        <strain evidence="3 4">NCTC13337</strain>
    </source>
</reference>
<dbReference type="Pfam" id="PF12870">
    <property type="entry name" value="DUF4878"/>
    <property type="match status" value="1"/>
</dbReference>
<evidence type="ECO:0000256" key="1">
    <source>
        <dbReference type="SAM" id="SignalP"/>
    </source>
</evidence>
<dbReference type="RefSeq" id="WP_072575988.1">
    <property type="nucleotide sequence ID" value="NZ_LWHB01000041.1"/>
</dbReference>
<dbReference type="AlphaFoldDB" id="A0A380MXC0"/>
<proteinExistence type="predicted"/>
<keyword evidence="1" id="KW-0732">Signal</keyword>
<protein>
    <submittedName>
        <fullName evidence="3">Lumazine-binding domain</fullName>
    </submittedName>
</protein>
<feature type="chain" id="PRO_5016920859" evidence="1">
    <location>
        <begin position="20"/>
        <end position="138"/>
    </location>
</feature>
<feature type="domain" description="DUF4878" evidence="2">
    <location>
        <begin position="18"/>
        <end position="135"/>
    </location>
</feature>
<organism evidence="3 4">
    <name type="scientific">Suttonella ornithocola</name>
    <dbReference type="NCBI Taxonomy" id="279832"/>
    <lineage>
        <taxon>Bacteria</taxon>
        <taxon>Pseudomonadati</taxon>
        <taxon>Pseudomonadota</taxon>
        <taxon>Gammaproteobacteria</taxon>
        <taxon>Cardiobacteriales</taxon>
        <taxon>Cardiobacteriaceae</taxon>
        <taxon>Suttonella</taxon>
    </lineage>
</organism>
<name>A0A380MXC0_9GAMM</name>
<evidence type="ECO:0000313" key="4">
    <source>
        <dbReference type="Proteomes" id="UP000254601"/>
    </source>
</evidence>
<keyword evidence="4" id="KW-1185">Reference proteome</keyword>
<dbReference type="InterPro" id="IPR024267">
    <property type="entry name" value="DUF4878"/>
</dbReference>
<evidence type="ECO:0000259" key="2">
    <source>
        <dbReference type="Pfam" id="PF12870"/>
    </source>
</evidence>
<dbReference type="EMBL" id="UHIC01000001">
    <property type="protein sequence ID" value="SUO97225.1"/>
    <property type="molecule type" value="Genomic_DNA"/>
</dbReference>
<evidence type="ECO:0000313" key="3">
    <source>
        <dbReference type="EMBL" id="SUO97225.1"/>
    </source>
</evidence>
<gene>
    <name evidence="3" type="ORF">NCTC13337_02280</name>
</gene>
<dbReference type="Proteomes" id="UP000254601">
    <property type="component" value="Unassembled WGS sequence"/>
</dbReference>
<accession>A0A380MXC0</accession>
<sequence>MKKIIHLLLLSTVITFLVACGGKDKPAEIAEIFFKEMFQGDASKAVALVDTSGNYLSEKEQQQANMFIAMMAAGMKTQIEKAGGIKSIEAGKVEYNQDKTTATVPLTITLNKAIDGKNSDTNNIHLKKVNGDWKIVIR</sequence>
<dbReference type="Gene3D" id="3.10.450.50">
    <property type="match status" value="1"/>
</dbReference>
<feature type="signal peptide" evidence="1">
    <location>
        <begin position="1"/>
        <end position="19"/>
    </location>
</feature>
<dbReference type="PROSITE" id="PS51257">
    <property type="entry name" value="PROKAR_LIPOPROTEIN"/>
    <property type="match status" value="1"/>
</dbReference>